<feature type="region of interest" description="Disordered" evidence="1">
    <location>
        <begin position="1"/>
        <end position="222"/>
    </location>
</feature>
<reference evidence="2 3" key="1">
    <citation type="submission" date="2015-01" db="EMBL/GenBank/DDBJ databases">
        <title>The Genome Sequence of Fonsecaea multimorphosa CBS 102226.</title>
        <authorList>
            <consortium name="The Broad Institute Genomics Platform"/>
            <person name="Cuomo C."/>
            <person name="de Hoog S."/>
            <person name="Gorbushina A."/>
            <person name="Stielow B."/>
            <person name="Teixiera M."/>
            <person name="Abouelleil A."/>
            <person name="Chapman S.B."/>
            <person name="Priest M."/>
            <person name="Young S.K."/>
            <person name="Wortman J."/>
            <person name="Nusbaum C."/>
            <person name="Birren B."/>
        </authorList>
    </citation>
    <scope>NUCLEOTIDE SEQUENCE [LARGE SCALE GENOMIC DNA]</scope>
    <source>
        <strain evidence="2 3">CBS 102226</strain>
    </source>
</reference>
<gene>
    <name evidence="2" type="ORF">Z520_06357</name>
</gene>
<dbReference type="VEuPathDB" id="FungiDB:Z520_06357"/>
<name>A0A0D2H6T8_9EURO</name>
<feature type="compositionally biased region" description="Low complexity" evidence="1">
    <location>
        <begin position="18"/>
        <end position="27"/>
    </location>
</feature>
<feature type="region of interest" description="Disordered" evidence="1">
    <location>
        <begin position="259"/>
        <end position="288"/>
    </location>
</feature>
<keyword evidence="3" id="KW-1185">Reference proteome</keyword>
<feature type="compositionally biased region" description="Basic and acidic residues" evidence="1">
    <location>
        <begin position="43"/>
        <end position="55"/>
    </location>
</feature>
<protein>
    <submittedName>
        <fullName evidence="2">Uncharacterized protein</fullName>
    </submittedName>
</protein>
<evidence type="ECO:0000313" key="3">
    <source>
        <dbReference type="Proteomes" id="UP000053411"/>
    </source>
</evidence>
<dbReference type="GeneID" id="27712103"/>
<dbReference type="Proteomes" id="UP000053411">
    <property type="component" value="Unassembled WGS sequence"/>
</dbReference>
<organism evidence="2 3">
    <name type="scientific">Fonsecaea multimorphosa CBS 102226</name>
    <dbReference type="NCBI Taxonomy" id="1442371"/>
    <lineage>
        <taxon>Eukaryota</taxon>
        <taxon>Fungi</taxon>
        <taxon>Dikarya</taxon>
        <taxon>Ascomycota</taxon>
        <taxon>Pezizomycotina</taxon>
        <taxon>Eurotiomycetes</taxon>
        <taxon>Chaetothyriomycetidae</taxon>
        <taxon>Chaetothyriales</taxon>
        <taxon>Herpotrichiellaceae</taxon>
        <taxon>Fonsecaea</taxon>
    </lineage>
</organism>
<dbReference type="OrthoDB" id="4837859at2759"/>
<sequence>MGCGSSRLKGADIPDVNTQTTTITQSQPIKKVRTNFSDVDYDQDARQRRLTEYAPHEQPPPVREESRDFTAEQSSYEQYQQYDNRPDRPAYDTGGSATYANDRTMSGASGLDRDNDATLKPYQTIDGGDWDNQDDQQRRQSSYANGMQDGQDPTSDSSKNDFASANDPANRNYQDGSQSAQRESRTQSQADGHNNADDQNTSPTSYNTNPDIHDDDGDHKKSWFGQKYASFQSSKRGTGLSDEDILKYTGKDRSELNEWAQNRAGVGGNQEAGRIGSDSGLAAGAPWN</sequence>
<dbReference type="EMBL" id="KN848073">
    <property type="protein sequence ID" value="KIX97580.1"/>
    <property type="molecule type" value="Genomic_DNA"/>
</dbReference>
<dbReference type="AlphaFoldDB" id="A0A0D2H6T8"/>
<feature type="compositionally biased region" description="Polar residues" evidence="1">
    <location>
        <begin position="95"/>
        <end position="107"/>
    </location>
</feature>
<dbReference type="RefSeq" id="XP_016631703.1">
    <property type="nucleotide sequence ID" value="XM_016776858.1"/>
</dbReference>
<feature type="compositionally biased region" description="Low complexity" evidence="1">
    <location>
        <begin position="72"/>
        <end position="82"/>
    </location>
</feature>
<proteinExistence type="predicted"/>
<evidence type="ECO:0000256" key="1">
    <source>
        <dbReference type="SAM" id="MobiDB-lite"/>
    </source>
</evidence>
<feature type="compositionally biased region" description="Polar residues" evidence="1">
    <location>
        <begin position="151"/>
        <end position="210"/>
    </location>
</feature>
<accession>A0A0D2H6T8</accession>
<evidence type="ECO:0000313" key="2">
    <source>
        <dbReference type="EMBL" id="KIX97580.1"/>
    </source>
</evidence>